<keyword evidence="10" id="KW-0614">Plasmid</keyword>
<evidence type="ECO:0000259" key="7">
    <source>
        <dbReference type="Pfam" id="PF25876"/>
    </source>
</evidence>
<dbReference type="NCBIfam" id="TIGR01730">
    <property type="entry name" value="RND_mfp"/>
    <property type="match status" value="1"/>
</dbReference>
<dbReference type="Gene3D" id="2.40.30.170">
    <property type="match status" value="1"/>
</dbReference>
<dbReference type="InterPro" id="IPR006143">
    <property type="entry name" value="RND_pump_MFP"/>
</dbReference>
<protein>
    <submittedName>
        <fullName evidence="10">EtsA</fullName>
    </submittedName>
</protein>
<accession>A0A0K2B6U1</accession>
<reference evidence="10" key="1">
    <citation type="journal article" date="2016" name="Plasmid">
        <title>pCERC3 from a commensal ST95 Escherichia coli: A ColV virulence-multiresistance plasmid carrying a sul3-associated class 1 integron.</title>
        <authorList>
            <person name="Moran R.A."/>
            <person name="Holt K.E."/>
            <person name="Hall R.M."/>
        </authorList>
    </citation>
    <scope>NUCLEOTIDE SEQUENCE</scope>
    <source>
        <plasmid evidence="10">pCERC3</plasmid>
    </source>
</reference>
<evidence type="ECO:0000259" key="9">
    <source>
        <dbReference type="Pfam" id="PF25967"/>
    </source>
</evidence>
<dbReference type="Gene3D" id="6.10.140.1990">
    <property type="match status" value="1"/>
</dbReference>
<feature type="domain" description="Multidrug resistance protein MdtA-like barrel-sandwich hybrid" evidence="8">
    <location>
        <begin position="69"/>
        <end position="223"/>
    </location>
</feature>
<dbReference type="Gene3D" id="2.40.420.20">
    <property type="match status" value="1"/>
</dbReference>
<dbReference type="GO" id="GO:1990195">
    <property type="term" value="C:macrolide transmembrane transporter complex"/>
    <property type="evidence" value="ECO:0007669"/>
    <property type="project" value="InterPro"/>
</dbReference>
<gene>
    <name evidence="10" type="primary">etsA</name>
</gene>
<dbReference type="PANTHER" id="PTHR30469">
    <property type="entry name" value="MULTIDRUG RESISTANCE PROTEIN MDTA"/>
    <property type="match status" value="1"/>
</dbReference>
<dbReference type="GO" id="GO:0019898">
    <property type="term" value="C:extrinsic component of membrane"/>
    <property type="evidence" value="ECO:0007669"/>
    <property type="project" value="InterPro"/>
</dbReference>
<keyword evidence="5 6" id="KW-0175">Coiled coil</keyword>
<dbReference type="InterPro" id="IPR058625">
    <property type="entry name" value="MdtA-like_BSH"/>
</dbReference>
<dbReference type="Pfam" id="PF25876">
    <property type="entry name" value="HH_MFP_RND"/>
    <property type="match status" value="1"/>
</dbReference>
<dbReference type="InterPro" id="IPR058624">
    <property type="entry name" value="MdtA-like_HH"/>
</dbReference>
<evidence type="ECO:0000256" key="5">
    <source>
        <dbReference type="ARBA" id="ARBA00023054"/>
    </source>
</evidence>
<name>A0A0K2B6U1_ECOLX</name>
<dbReference type="GO" id="GO:0015562">
    <property type="term" value="F:efflux transmembrane transporter activity"/>
    <property type="evidence" value="ECO:0007669"/>
    <property type="project" value="TreeGrafter"/>
</dbReference>
<dbReference type="GO" id="GO:1990281">
    <property type="term" value="C:efflux pump complex"/>
    <property type="evidence" value="ECO:0007669"/>
    <property type="project" value="TreeGrafter"/>
</dbReference>
<dbReference type="InterPro" id="IPR030190">
    <property type="entry name" value="MacA_alpha-hairpin_sf"/>
</dbReference>
<comment type="similarity">
    <text evidence="3">Belongs to the membrane fusion protein (MFP) (TC 8.A.1) family.</text>
</comment>
<comment type="subcellular location">
    <subcellularLocation>
        <location evidence="1">Cell envelope</location>
    </subcellularLocation>
    <subcellularLocation>
        <location evidence="2">Membrane</location>
    </subcellularLocation>
</comment>
<dbReference type="InterPro" id="IPR058627">
    <property type="entry name" value="MdtA-like_C"/>
</dbReference>
<evidence type="ECO:0000256" key="6">
    <source>
        <dbReference type="SAM" id="Coils"/>
    </source>
</evidence>
<dbReference type="Gene3D" id="2.40.50.100">
    <property type="match status" value="1"/>
</dbReference>
<dbReference type="GO" id="GO:1990961">
    <property type="term" value="P:xenobiotic detoxification by transmembrane export across the plasma membrane"/>
    <property type="evidence" value="ECO:0007669"/>
    <property type="project" value="InterPro"/>
</dbReference>
<feature type="domain" description="Multidrug resistance protein MdtA-like alpha-helical hairpin" evidence="7">
    <location>
        <begin position="116"/>
        <end position="192"/>
    </location>
</feature>
<evidence type="ECO:0000313" key="10">
    <source>
        <dbReference type="EMBL" id="AKZ61105.1"/>
    </source>
</evidence>
<dbReference type="SUPFAM" id="SSF111369">
    <property type="entry name" value="HlyD-like secretion proteins"/>
    <property type="match status" value="1"/>
</dbReference>
<evidence type="ECO:0000256" key="2">
    <source>
        <dbReference type="ARBA" id="ARBA00004370"/>
    </source>
</evidence>
<dbReference type="Pfam" id="PF25917">
    <property type="entry name" value="BSH_RND"/>
    <property type="match status" value="1"/>
</dbReference>
<dbReference type="PANTHER" id="PTHR30469:SF33">
    <property type="entry name" value="SLR1207 PROTEIN"/>
    <property type="match status" value="1"/>
</dbReference>
<dbReference type="AlphaFoldDB" id="A0A0K2B6U1"/>
<evidence type="ECO:0000256" key="1">
    <source>
        <dbReference type="ARBA" id="ARBA00004196"/>
    </source>
</evidence>
<dbReference type="Pfam" id="PF25967">
    <property type="entry name" value="RND-MFP_C"/>
    <property type="match status" value="1"/>
</dbReference>
<evidence type="ECO:0000259" key="8">
    <source>
        <dbReference type="Pfam" id="PF25917"/>
    </source>
</evidence>
<dbReference type="EMBL" id="KR827684">
    <property type="protein sequence ID" value="AKZ61105.1"/>
    <property type="molecule type" value="Genomic_DNA"/>
</dbReference>
<geneLocation type="plasmid" evidence="10">
    <name>pCERC3</name>
</geneLocation>
<feature type="domain" description="Multidrug resistance protein MdtA-like C-terminal permuted SH3" evidence="9">
    <location>
        <begin position="331"/>
        <end position="389"/>
    </location>
</feature>
<evidence type="ECO:0000256" key="3">
    <source>
        <dbReference type="ARBA" id="ARBA00009477"/>
    </source>
</evidence>
<feature type="coiled-coil region" evidence="6">
    <location>
        <begin position="106"/>
        <end position="188"/>
    </location>
</feature>
<keyword evidence="4" id="KW-0813">Transport</keyword>
<proteinExistence type="inferred from homology"/>
<dbReference type="GO" id="GO:0030313">
    <property type="term" value="C:cell envelope"/>
    <property type="evidence" value="ECO:0007669"/>
    <property type="project" value="UniProtKB-SubCell"/>
</dbReference>
<organism evidence="10">
    <name type="scientific">Escherichia coli</name>
    <dbReference type="NCBI Taxonomy" id="562"/>
    <lineage>
        <taxon>Bacteria</taxon>
        <taxon>Pseudomonadati</taxon>
        <taxon>Pseudomonadota</taxon>
        <taxon>Gammaproteobacteria</taxon>
        <taxon>Enterobacterales</taxon>
        <taxon>Enterobacteriaceae</taxon>
        <taxon>Escherichia</taxon>
    </lineage>
</organism>
<sequence length="402" mass="44371">MLWKTWTMLMKYISHRAIICTLTLLIIIITVLFTFLRSSDVPEYITAPVRKGDIENSVLATGRIDAIERVNVGAQVSGQLKSLKVKQGDHVTKGQLIAEIDDLPQCNDLRNAEAALNEVKAELQSKQALLKQAELRFKRQLRMLRENASSHEDFESAEAMLATTRAELHSLNAKLVQAQIEVDKKKLALEYTRVVAPMDGIVIAIVTQQGQTVNSNQSAPTIIKLARLDVMTIKAQISEADITRISVGQKARFSIFSEPDKHYSATLRAVELAPESVMKDDSLASNTSASGSGTSNASVYYNALFDVPNPENRLRIAMTAQVTLITDEAQNTLLVPIQAVHRNEGKKQQVLVLAADGRLEPRNVKTGITNSVDIQILEGLNVGENVVLSLPDKKEPEERIML</sequence>
<evidence type="ECO:0000256" key="4">
    <source>
        <dbReference type="ARBA" id="ARBA00022448"/>
    </source>
</evidence>